<evidence type="ECO:0000313" key="2">
    <source>
        <dbReference type="Proteomes" id="UP000800235"/>
    </source>
</evidence>
<dbReference type="AlphaFoldDB" id="A0A9P4NNW0"/>
<evidence type="ECO:0000313" key="1">
    <source>
        <dbReference type="EMBL" id="KAF2428925.1"/>
    </source>
</evidence>
<proteinExistence type="predicted"/>
<dbReference type="Proteomes" id="UP000800235">
    <property type="component" value="Unassembled WGS sequence"/>
</dbReference>
<sequence length="112" mass="12652">MCHSWSESLPATTVLIVFNQATPLRLVRPQICSYLRKTGEPGKAERHFHAVMADILREPSPETAIVFIVGVGILSHQFLKTNTTNTVVPLSSATCTYHIFRHDRTFLRSCRE</sequence>
<gene>
    <name evidence="1" type="ORF">EJ08DRAFT_307484</name>
</gene>
<accession>A0A9P4NNW0</accession>
<reference evidence="1" key="1">
    <citation type="journal article" date="2020" name="Stud. Mycol.">
        <title>101 Dothideomycetes genomes: a test case for predicting lifestyles and emergence of pathogens.</title>
        <authorList>
            <person name="Haridas S."/>
            <person name="Albert R."/>
            <person name="Binder M."/>
            <person name="Bloem J."/>
            <person name="Labutti K."/>
            <person name="Salamov A."/>
            <person name="Andreopoulos B."/>
            <person name="Baker S."/>
            <person name="Barry K."/>
            <person name="Bills G."/>
            <person name="Bluhm B."/>
            <person name="Cannon C."/>
            <person name="Castanera R."/>
            <person name="Culley D."/>
            <person name="Daum C."/>
            <person name="Ezra D."/>
            <person name="Gonzalez J."/>
            <person name="Henrissat B."/>
            <person name="Kuo A."/>
            <person name="Liang C."/>
            <person name="Lipzen A."/>
            <person name="Lutzoni F."/>
            <person name="Magnuson J."/>
            <person name="Mondo S."/>
            <person name="Nolan M."/>
            <person name="Ohm R."/>
            <person name="Pangilinan J."/>
            <person name="Park H.-J."/>
            <person name="Ramirez L."/>
            <person name="Alfaro M."/>
            <person name="Sun H."/>
            <person name="Tritt A."/>
            <person name="Yoshinaga Y."/>
            <person name="Zwiers L.-H."/>
            <person name="Turgeon B."/>
            <person name="Goodwin S."/>
            <person name="Spatafora J."/>
            <person name="Crous P."/>
            <person name="Grigoriev I."/>
        </authorList>
    </citation>
    <scope>NUCLEOTIDE SEQUENCE</scope>
    <source>
        <strain evidence="1">CBS 130266</strain>
    </source>
</reference>
<name>A0A9P4NNW0_9PEZI</name>
<organism evidence="1 2">
    <name type="scientific">Tothia fuscella</name>
    <dbReference type="NCBI Taxonomy" id="1048955"/>
    <lineage>
        <taxon>Eukaryota</taxon>
        <taxon>Fungi</taxon>
        <taxon>Dikarya</taxon>
        <taxon>Ascomycota</taxon>
        <taxon>Pezizomycotina</taxon>
        <taxon>Dothideomycetes</taxon>
        <taxon>Pleosporomycetidae</taxon>
        <taxon>Venturiales</taxon>
        <taxon>Cylindrosympodiaceae</taxon>
        <taxon>Tothia</taxon>
    </lineage>
</organism>
<protein>
    <submittedName>
        <fullName evidence="1">Uncharacterized protein</fullName>
    </submittedName>
</protein>
<keyword evidence="2" id="KW-1185">Reference proteome</keyword>
<comment type="caution">
    <text evidence="1">The sequence shown here is derived from an EMBL/GenBank/DDBJ whole genome shotgun (WGS) entry which is preliminary data.</text>
</comment>
<dbReference type="EMBL" id="MU007051">
    <property type="protein sequence ID" value="KAF2428925.1"/>
    <property type="molecule type" value="Genomic_DNA"/>
</dbReference>